<feature type="non-terminal residue" evidence="1">
    <location>
        <position position="252"/>
    </location>
</feature>
<accession>A0A8G2EYJ3</accession>
<protein>
    <submittedName>
        <fullName evidence="1">RepA protein</fullName>
    </submittedName>
</protein>
<dbReference type="EMBL" id="FNBW01000026">
    <property type="protein sequence ID" value="SDG58248.1"/>
    <property type="molecule type" value="Genomic_DNA"/>
</dbReference>
<proteinExistence type="predicted"/>
<name>A0A8G2EYJ3_9PROT</name>
<dbReference type="InterPro" id="IPR006881">
    <property type="entry name" value="RepA_C"/>
</dbReference>
<dbReference type="Pfam" id="PF04796">
    <property type="entry name" value="RepA_C"/>
    <property type="match status" value="1"/>
</dbReference>
<dbReference type="Proteomes" id="UP000198615">
    <property type="component" value="Unassembled WGS sequence"/>
</dbReference>
<gene>
    <name evidence="1" type="ORF">SAMN05660686_04931</name>
</gene>
<reference evidence="1 2" key="1">
    <citation type="submission" date="2016-10" db="EMBL/GenBank/DDBJ databases">
        <authorList>
            <person name="Varghese N."/>
            <person name="Submissions S."/>
        </authorList>
    </citation>
    <scope>NUCLEOTIDE SEQUENCE [LARGE SCALE GENOMIC DNA]</scope>
    <source>
        <strain evidence="1 2">DSM 18839</strain>
    </source>
</reference>
<evidence type="ECO:0000313" key="2">
    <source>
        <dbReference type="Proteomes" id="UP000198615"/>
    </source>
</evidence>
<dbReference type="AlphaFoldDB" id="A0A8G2EYJ3"/>
<keyword evidence="2" id="KW-1185">Reference proteome</keyword>
<dbReference type="RefSeq" id="WP_093154618.1">
    <property type="nucleotide sequence ID" value="NZ_FNBW01000026.1"/>
</dbReference>
<evidence type="ECO:0000313" key="1">
    <source>
        <dbReference type="EMBL" id="SDG58248.1"/>
    </source>
</evidence>
<dbReference type="OrthoDB" id="932750at2"/>
<comment type="caution">
    <text evidence="1">The sequence shown here is derived from an EMBL/GenBank/DDBJ whole genome shotgun (WGS) entry which is preliminary data.</text>
</comment>
<sequence>MNDEPQQLALIPSDSDDAVEPYFLHGGFCVVGLPHTRPQFEHQSWIRSIPGYSLTIRPGEVTIENRSVAVGLPYGPVARLINIYLHSEATKTRSPMIDVGRSMHDWFRRLDMSVNGQNYSRVRDQLWRIARSSLTIKREDERSFQLQDARMISGLDALKDESGGWIRTIEIAPEFFEHLQRHATPIDPQAIAALKSSSLALDVYLYLANRLPKLKSPLRLTWHDLGNHFGGLDASRTRAAISGEGEDEKGGG</sequence>
<organism evidence="1 2">
    <name type="scientific">Thalassobaculum litoreum DSM 18839</name>
    <dbReference type="NCBI Taxonomy" id="1123362"/>
    <lineage>
        <taxon>Bacteria</taxon>
        <taxon>Pseudomonadati</taxon>
        <taxon>Pseudomonadota</taxon>
        <taxon>Alphaproteobacteria</taxon>
        <taxon>Rhodospirillales</taxon>
        <taxon>Thalassobaculaceae</taxon>
        <taxon>Thalassobaculum</taxon>
    </lineage>
</organism>